<dbReference type="Proteomes" id="UP001328107">
    <property type="component" value="Unassembled WGS sequence"/>
</dbReference>
<accession>A0AAN5CVX8</accession>
<dbReference type="EMBL" id="BTRK01000005">
    <property type="protein sequence ID" value="GMR51803.1"/>
    <property type="molecule type" value="Genomic_DNA"/>
</dbReference>
<sequence>MLDSVDLVPWSSLEVTLNGFEDPIQDQVSSLLSSCINSVRIDGWTFTLDSDFPLYAHMLRNSTVVRPAFRVKRLDDSTAAHIHSLTPQAENIFIACSETQLSAPAIFIAKLTSDASAASMYDFSSSTSSFFNLTNSFWQKFLNEKLSNSSFKFIKTGNMKGKKIKKAPFVLPDTDIGWLKYHKKI</sequence>
<gene>
    <name evidence="1" type="ORF">PMAYCL1PPCAC_21998</name>
</gene>
<reference evidence="2" key="1">
    <citation type="submission" date="2022-10" db="EMBL/GenBank/DDBJ databases">
        <title>Genome assembly of Pristionchus species.</title>
        <authorList>
            <person name="Yoshida K."/>
            <person name="Sommer R.J."/>
        </authorList>
    </citation>
    <scope>NUCLEOTIDE SEQUENCE [LARGE SCALE GENOMIC DNA]</scope>
    <source>
        <strain evidence="2">RS5460</strain>
    </source>
</reference>
<keyword evidence="2" id="KW-1185">Reference proteome</keyword>
<proteinExistence type="predicted"/>
<evidence type="ECO:0000313" key="1">
    <source>
        <dbReference type="EMBL" id="GMR51803.1"/>
    </source>
</evidence>
<comment type="caution">
    <text evidence="1">The sequence shown here is derived from an EMBL/GenBank/DDBJ whole genome shotgun (WGS) entry which is preliminary data.</text>
</comment>
<organism evidence="1 2">
    <name type="scientific">Pristionchus mayeri</name>
    <dbReference type="NCBI Taxonomy" id="1317129"/>
    <lineage>
        <taxon>Eukaryota</taxon>
        <taxon>Metazoa</taxon>
        <taxon>Ecdysozoa</taxon>
        <taxon>Nematoda</taxon>
        <taxon>Chromadorea</taxon>
        <taxon>Rhabditida</taxon>
        <taxon>Rhabditina</taxon>
        <taxon>Diplogasteromorpha</taxon>
        <taxon>Diplogasteroidea</taxon>
        <taxon>Neodiplogasteridae</taxon>
        <taxon>Pristionchus</taxon>
    </lineage>
</organism>
<evidence type="ECO:0000313" key="2">
    <source>
        <dbReference type="Proteomes" id="UP001328107"/>
    </source>
</evidence>
<protein>
    <submittedName>
        <fullName evidence="1">Uncharacterized protein</fullName>
    </submittedName>
</protein>
<dbReference type="AlphaFoldDB" id="A0AAN5CVX8"/>
<name>A0AAN5CVX8_9BILA</name>